<evidence type="ECO:0000256" key="2">
    <source>
        <dbReference type="ARBA" id="ARBA00009446"/>
    </source>
</evidence>
<evidence type="ECO:0000256" key="1">
    <source>
        <dbReference type="ARBA" id="ARBA00000213"/>
    </source>
</evidence>
<dbReference type="InterPro" id="IPR013825">
    <property type="entry name" value="Topo_IA_cen_sub2"/>
</dbReference>
<dbReference type="InterPro" id="IPR028612">
    <property type="entry name" value="Topoisom_1_IA"/>
</dbReference>
<dbReference type="GO" id="GO:0046872">
    <property type="term" value="F:metal ion binding"/>
    <property type="evidence" value="ECO:0007669"/>
    <property type="project" value="UniProtKB-KW"/>
</dbReference>
<dbReference type="SMART" id="SM00437">
    <property type="entry name" value="TOP1Ac"/>
    <property type="match status" value="1"/>
</dbReference>
<dbReference type="AlphaFoldDB" id="A0A6J7KVL9"/>
<dbReference type="InterPro" id="IPR003601">
    <property type="entry name" value="Topo_IA_2"/>
</dbReference>
<dbReference type="GO" id="GO:0003677">
    <property type="term" value="F:DNA binding"/>
    <property type="evidence" value="ECO:0007669"/>
    <property type="project" value="UniProtKB-KW"/>
</dbReference>
<accession>A0A6J7KVL9</accession>
<dbReference type="HAMAP" id="MF_00952">
    <property type="entry name" value="Topoisom_1_prok"/>
    <property type="match status" value="1"/>
</dbReference>
<dbReference type="GO" id="GO:0006265">
    <property type="term" value="P:DNA topological change"/>
    <property type="evidence" value="ECO:0007669"/>
    <property type="project" value="InterPro"/>
</dbReference>
<dbReference type="NCBIfam" id="TIGR01051">
    <property type="entry name" value="topA_bact"/>
    <property type="match status" value="1"/>
</dbReference>
<dbReference type="Pfam" id="PF01131">
    <property type="entry name" value="Topoisom_bac"/>
    <property type="match status" value="1"/>
</dbReference>
<evidence type="ECO:0000259" key="11">
    <source>
        <dbReference type="PROSITE" id="PS52039"/>
    </source>
</evidence>
<dbReference type="Gene3D" id="1.10.460.10">
    <property type="entry name" value="Topoisomerase I, domain 2"/>
    <property type="match status" value="1"/>
</dbReference>
<dbReference type="EC" id="5.6.2.1" evidence="3"/>
<proteinExistence type="inferred from homology"/>
<comment type="similarity">
    <text evidence="2">Belongs to the type IA topoisomerase family.</text>
</comment>
<keyword evidence="4" id="KW-0479">Metal-binding</keyword>
<keyword evidence="8" id="KW-0413">Isomerase</keyword>
<dbReference type="InterPro" id="IPR000380">
    <property type="entry name" value="Topo_IA"/>
</dbReference>
<comment type="catalytic activity">
    <reaction evidence="1">
        <text>ATP-independent breakage of single-stranded DNA, followed by passage and rejoining.</text>
        <dbReference type="EC" id="5.6.2.1"/>
    </reaction>
</comment>
<dbReference type="PROSITE" id="PS50880">
    <property type="entry name" value="TOPRIM"/>
    <property type="match status" value="1"/>
</dbReference>
<dbReference type="InterPro" id="IPR023406">
    <property type="entry name" value="Topo_IA_AS"/>
</dbReference>
<dbReference type="CDD" id="cd00186">
    <property type="entry name" value="TOP1Ac"/>
    <property type="match status" value="1"/>
</dbReference>
<dbReference type="InterPro" id="IPR003602">
    <property type="entry name" value="Topo_IA_DNA-bd_dom"/>
</dbReference>
<keyword evidence="7" id="KW-0238">DNA-binding</keyword>
<feature type="region of interest" description="Disordered" evidence="9">
    <location>
        <begin position="781"/>
        <end position="806"/>
    </location>
</feature>
<evidence type="ECO:0000256" key="4">
    <source>
        <dbReference type="ARBA" id="ARBA00022723"/>
    </source>
</evidence>
<evidence type="ECO:0000256" key="5">
    <source>
        <dbReference type="ARBA" id="ARBA00022842"/>
    </source>
</evidence>
<dbReference type="InterPro" id="IPR013826">
    <property type="entry name" value="Topo_IA_cen_sub3"/>
</dbReference>
<gene>
    <name evidence="12" type="ORF">UFOPK3837_00916</name>
</gene>
<evidence type="ECO:0000259" key="10">
    <source>
        <dbReference type="PROSITE" id="PS50880"/>
    </source>
</evidence>
<dbReference type="EMBL" id="CAFBNO010000047">
    <property type="protein sequence ID" value="CAB4958572.1"/>
    <property type="molecule type" value="Genomic_DNA"/>
</dbReference>
<dbReference type="InterPro" id="IPR005733">
    <property type="entry name" value="TopoI_bac-type"/>
</dbReference>
<evidence type="ECO:0000256" key="6">
    <source>
        <dbReference type="ARBA" id="ARBA00023029"/>
    </source>
</evidence>
<feature type="domain" description="Toprim" evidence="10">
    <location>
        <begin position="1"/>
        <end position="43"/>
    </location>
</feature>
<dbReference type="SMART" id="SM00436">
    <property type="entry name" value="TOP1Bc"/>
    <property type="match status" value="1"/>
</dbReference>
<dbReference type="Gene3D" id="2.70.20.10">
    <property type="entry name" value="Topoisomerase I, domain 3"/>
    <property type="match status" value="1"/>
</dbReference>
<dbReference type="InterPro" id="IPR023405">
    <property type="entry name" value="Topo_IA_core_domain"/>
</dbReference>
<dbReference type="InterPro" id="IPR013824">
    <property type="entry name" value="Topo_IA_cen_sub1"/>
</dbReference>
<dbReference type="PRINTS" id="PR00417">
    <property type="entry name" value="PRTPISMRASEI"/>
</dbReference>
<sequence>MKDADEVFLATDEDREGEAIAWHLLQVLKPKVPVKRMVFHEITKEAIQGALDHTRPLDEDLVQAQETRRIVDRLFGYEISPVLWRKINRGLSAGRVQSPAVRLVVERERERMAFVSAAYYDVKATFDTEKTGDNEFEAKLLSVDGKRIATGDSFNDLGQLTADVMLLDKEAAFTLAGAISNPAVKVVVTSVEAKPSTRRPAAPFTTSTLQQEASRKLRMSAKQTMDTAQSLYQDGHITYMRTDSPTLSSQAIAAARKQAAEMFGSELVADSPRVYTGKSKNAQEAHEAIRPAGEEFKRPSELASVLHGRALELYDLIWKRTVASQMQDAKVSTTTVRIAVGPLADGRTAEFTASGTVITFKGFLAAYEESQDETRNAEDNEEAKLPNLEVGQAVKISNIYAKDHQTSPPPRYTEASLVKALEEDGIGRPSTYAAIMSNIIAKGYVSKRGQALVPEWIAFTVTRFLEENFGKLIDYKFTAKMEEDLDLIADGEVDRNDWLKNFYFGGGDMVGLQPTAENILDQDPRAINSMSITDTITLRTGQYGPYLEVFGAPDVDGADENGRRIVNIPEELAPDELTPTKAQELVDAPVVTDRVLGVDPESGHNILFKVGRFGPYIVLDDEKAAKLKTASLFKTMDPHTLDLETALKLLSLPRVVGVDPESGSDITAQNGKFGPYLRKGTDSRTLSSEDQIFSLTLEEALEIYTQPKYGGRRTAATPLREFGEDPESKGMVYAKTGQFGAYVTDSFVNATVPKEESLEEMAPDRAFELLAIRREKLGLEPGQAPAKAKKVRTATRVVKAGSRKKK</sequence>
<dbReference type="Gene3D" id="1.10.290.10">
    <property type="entry name" value="Topoisomerase I, domain 4"/>
    <property type="match status" value="1"/>
</dbReference>
<dbReference type="PANTHER" id="PTHR42785">
    <property type="entry name" value="DNA TOPOISOMERASE, TYPE IA, CORE"/>
    <property type="match status" value="1"/>
</dbReference>
<dbReference type="PROSITE" id="PS52039">
    <property type="entry name" value="TOPO_IA_2"/>
    <property type="match status" value="1"/>
</dbReference>
<organism evidence="12">
    <name type="scientific">freshwater metagenome</name>
    <dbReference type="NCBI Taxonomy" id="449393"/>
    <lineage>
        <taxon>unclassified sequences</taxon>
        <taxon>metagenomes</taxon>
        <taxon>ecological metagenomes</taxon>
    </lineage>
</organism>
<evidence type="ECO:0000256" key="8">
    <source>
        <dbReference type="ARBA" id="ARBA00023235"/>
    </source>
</evidence>
<dbReference type="Pfam" id="PF01751">
    <property type="entry name" value="Toprim"/>
    <property type="match status" value="1"/>
</dbReference>
<dbReference type="Gene3D" id="3.40.50.140">
    <property type="match status" value="1"/>
</dbReference>
<name>A0A6J7KVL9_9ZZZZ</name>
<reference evidence="12" key="1">
    <citation type="submission" date="2020-05" db="EMBL/GenBank/DDBJ databases">
        <authorList>
            <person name="Chiriac C."/>
            <person name="Salcher M."/>
            <person name="Ghai R."/>
            <person name="Kavagutti S V."/>
        </authorList>
    </citation>
    <scope>NUCLEOTIDE SEQUENCE</scope>
</reference>
<dbReference type="InterPro" id="IPR025589">
    <property type="entry name" value="Toprim_C_rpt"/>
</dbReference>
<dbReference type="InterPro" id="IPR006171">
    <property type="entry name" value="TOPRIM_dom"/>
</dbReference>
<dbReference type="SUPFAM" id="SSF56712">
    <property type="entry name" value="Prokaryotic type I DNA topoisomerase"/>
    <property type="match status" value="1"/>
</dbReference>
<evidence type="ECO:0000256" key="7">
    <source>
        <dbReference type="ARBA" id="ARBA00023125"/>
    </source>
</evidence>
<dbReference type="Pfam" id="PF13368">
    <property type="entry name" value="Toprim_C_rpt"/>
    <property type="match status" value="3"/>
</dbReference>
<dbReference type="PROSITE" id="PS00396">
    <property type="entry name" value="TOPO_IA_1"/>
    <property type="match status" value="1"/>
</dbReference>
<evidence type="ECO:0000256" key="9">
    <source>
        <dbReference type="SAM" id="MobiDB-lite"/>
    </source>
</evidence>
<feature type="domain" description="Topo IA-type catalytic" evidence="11">
    <location>
        <begin position="58"/>
        <end position="510"/>
    </location>
</feature>
<dbReference type="PANTHER" id="PTHR42785:SF1">
    <property type="entry name" value="DNA TOPOISOMERASE"/>
    <property type="match status" value="1"/>
</dbReference>
<keyword evidence="5" id="KW-0460">Magnesium</keyword>
<evidence type="ECO:0000313" key="12">
    <source>
        <dbReference type="EMBL" id="CAB4958572.1"/>
    </source>
</evidence>
<dbReference type="GO" id="GO:0003917">
    <property type="term" value="F:DNA topoisomerase type I (single strand cut, ATP-independent) activity"/>
    <property type="evidence" value="ECO:0007669"/>
    <property type="project" value="UniProtKB-EC"/>
</dbReference>
<protein>
    <recommendedName>
        <fullName evidence="3">DNA topoisomerase</fullName>
        <ecNumber evidence="3">5.6.2.1</ecNumber>
    </recommendedName>
</protein>
<evidence type="ECO:0000256" key="3">
    <source>
        <dbReference type="ARBA" id="ARBA00012891"/>
    </source>
</evidence>
<keyword evidence="6" id="KW-0799">Topoisomerase</keyword>
<dbReference type="InterPro" id="IPR013497">
    <property type="entry name" value="Topo_IA_cen"/>
</dbReference>